<keyword evidence="3" id="KW-1133">Transmembrane helix</keyword>
<dbReference type="PANTHER" id="PTHR24104:SF25">
    <property type="entry name" value="PROTEIN LIN-41"/>
    <property type="match status" value="1"/>
</dbReference>
<dbReference type="Gene3D" id="2.40.10.500">
    <property type="match status" value="1"/>
</dbReference>
<feature type="transmembrane region" description="Helical" evidence="3">
    <location>
        <begin position="633"/>
        <end position="657"/>
    </location>
</feature>
<evidence type="ECO:0000256" key="1">
    <source>
        <dbReference type="ARBA" id="ARBA00022737"/>
    </source>
</evidence>
<dbReference type="PROSITE" id="PS51125">
    <property type="entry name" value="NHL"/>
    <property type="match status" value="2"/>
</dbReference>
<feature type="transmembrane region" description="Helical" evidence="3">
    <location>
        <begin position="772"/>
        <end position="797"/>
    </location>
</feature>
<feature type="transmembrane region" description="Helical" evidence="3">
    <location>
        <begin position="600"/>
        <end position="621"/>
    </location>
</feature>
<dbReference type="PANTHER" id="PTHR24104">
    <property type="entry name" value="E3 UBIQUITIN-PROTEIN LIGASE NHLRC1-RELATED"/>
    <property type="match status" value="1"/>
</dbReference>
<keyword evidence="3" id="KW-0472">Membrane</keyword>
<evidence type="ECO:0000256" key="2">
    <source>
        <dbReference type="PROSITE-ProRule" id="PRU00504"/>
    </source>
</evidence>
<keyword evidence="3" id="KW-0812">Transmembrane</keyword>
<feature type="transmembrane region" description="Helical" evidence="3">
    <location>
        <begin position="717"/>
        <end position="734"/>
    </location>
</feature>
<evidence type="ECO:0000313" key="6">
    <source>
        <dbReference type="EMBL" id="CAF3668319.1"/>
    </source>
</evidence>
<dbReference type="InterPro" id="IPR001258">
    <property type="entry name" value="NHL_repeat"/>
</dbReference>
<dbReference type="SUPFAM" id="SSF101898">
    <property type="entry name" value="NHL repeat"/>
    <property type="match status" value="1"/>
</dbReference>
<name>A0A814J3V6_9BILA</name>
<evidence type="ECO:0000256" key="3">
    <source>
        <dbReference type="SAM" id="Phobius"/>
    </source>
</evidence>
<protein>
    <recommendedName>
        <fullName evidence="8">NHL repeat containing protein-like protein</fullName>
    </recommendedName>
</protein>
<evidence type="ECO:0000313" key="7">
    <source>
        <dbReference type="Proteomes" id="UP000663845"/>
    </source>
</evidence>
<dbReference type="InterPro" id="IPR050952">
    <property type="entry name" value="TRIM-NHL_E3_ligases"/>
</dbReference>
<dbReference type="EMBL" id="CAJNOG010000165">
    <property type="protein sequence ID" value="CAF1030307.1"/>
    <property type="molecule type" value="Genomic_DNA"/>
</dbReference>
<dbReference type="SUPFAM" id="SSF81321">
    <property type="entry name" value="Family A G protein-coupled receptor-like"/>
    <property type="match status" value="1"/>
</dbReference>
<dbReference type="InterPro" id="IPR011042">
    <property type="entry name" value="6-blade_b-propeller_TolB-like"/>
</dbReference>
<comment type="caution">
    <text evidence="5">The sequence shown here is derived from an EMBL/GenBank/DDBJ whole genome shotgun (WGS) entry which is preliminary data.</text>
</comment>
<accession>A0A814J3V6</accession>
<feature type="repeat" description="NHL" evidence="2">
    <location>
        <begin position="11"/>
        <end position="50"/>
    </location>
</feature>
<feature type="repeat" description="NHL" evidence="2">
    <location>
        <begin position="380"/>
        <end position="418"/>
    </location>
</feature>
<dbReference type="AlphaFoldDB" id="A0A814J3V6"/>
<evidence type="ECO:0000313" key="4">
    <source>
        <dbReference type="EMBL" id="CAF1030233.1"/>
    </source>
</evidence>
<dbReference type="Gene3D" id="1.20.1070.10">
    <property type="entry name" value="Rhodopsin 7-helix transmembrane proteins"/>
    <property type="match status" value="1"/>
</dbReference>
<feature type="transmembrane region" description="Helical" evidence="3">
    <location>
        <begin position="891"/>
        <end position="911"/>
    </location>
</feature>
<dbReference type="Gene3D" id="2.120.10.30">
    <property type="entry name" value="TolB, C-terminal domain"/>
    <property type="match status" value="2"/>
</dbReference>
<dbReference type="EMBL" id="CAJNOG010000165">
    <property type="protein sequence ID" value="CAF1030233.1"/>
    <property type="molecule type" value="Genomic_DNA"/>
</dbReference>
<sequence>MNTNCVAAGTGSLGSDSNQLNGPLGIFIDVNLDLYVADCDNDRVQLFQSGESNGITVAGYTLQNPTITLDCPSGIILDAEKYLFIVDQNNHRIVVSSMNGFRCLVGCYGQGSQSNQLNNPFSLSFDRSGNMFVSDQSNHRIQKFLLMKDSLALSFNQPKFCPTATWNSNGITFANQSIVGREPTVIFMNTNNTIYVANRENSTILMWQEENINPTKIISGSFTEPRSLFVASNGDIYIDDGEKNGRVQKWMVETNTFITVMNVNSSCWGLFIDINDTLYCSMFGNHQVVKRSLNDSVMNSNCVAAGTADCLNHRIQLFQLGESNGITVAGYTSRNPTIELSRPSGVILDAEKYLFIADSGNNRIIGSDKNGFRCLAGCYREGSQPNQLYHPFSFSFDRSGNIFVTDQWNHRIQKFQYFEESCVNISSAFQTVYTSELTTNSSTYLRLCSSSSSYYEAIQVNVRRSGLYTFFSKSNMFTYGYIYEDDFNLYNPFENQLVFSDGKCNPRQFGFTIDLDTSITYILVVTTSYPNITGAFLIFASGPSNVDLKNITRILASCFIGQKCQFYKKSVGVILDDILRDEIRPNMALTDQTTWLKINAALTMVMFVGGFINSILSLLTFQTKDLRQVGCGIYLLASSITSFFTISMFTVKFWFVVLTQMDLSIRLSIVRGGCISIEPLLKLCLYLDAWLNACVAIERAILVFKGTKFDKQKSRRIARWIILILPFCIMGSIIHEPVYRELYEINTESNKVDIDRWCLTRYSSSVQQYNTIILFFHLAAPCIINLSSALFIIFGSARQRSAAQTRRTLGEHIYNQLTEHKQLLINQKTCSLGTSVWCCLAISYVECGAKVDVCDYRPIPTIPTMIFHFTKPYFPIKPVTEKSILPHGLEIFLYIVAACYLYIHLLFLIGYTCWRCFRGVSTIFRNNQRHTKGQSKVNVSTQNDKELSVSTISILFEALPPSYNIAIDNHIPQVLLPSYDIAITHLQSVNKQSQLTTTTTATGDLILRV</sequence>
<dbReference type="SUPFAM" id="SSF63829">
    <property type="entry name" value="Calcium-dependent phosphotriesterase"/>
    <property type="match status" value="1"/>
</dbReference>
<dbReference type="Proteomes" id="UP000663845">
    <property type="component" value="Unassembled WGS sequence"/>
</dbReference>
<evidence type="ECO:0000313" key="5">
    <source>
        <dbReference type="EMBL" id="CAF1030307.1"/>
    </source>
</evidence>
<dbReference type="CDD" id="cd05819">
    <property type="entry name" value="NHL"/>
    <property type="match status" value="1"/>
</dbReference>
<gene>
    <name evidence="4" type="ORF">JYZ213_LOCUS17558</name>
    <name evidence="5" type="ORF">JYZ213_LOCUS17562</name>
    <name evidence="6" type="ORF">OXD698_LOCUS10065</name>
</gene>
<reference evidence="5" key="1">
    <citation type="submission" date="2021-02" db="EMBL/GenBank/DDBJ databases">
        <authorList>
            <person name="Nowell W R."/>
        </authorList>
    </citation>
    <scope>NUCLEOTIDE SEQUENCE</scope>
</reference>
<dbReference type="EMBL" id="CAJOAZ010000525">
    <property type="protein sequence ID" value="CAF3668319.1"/>
    <property type="molecule type" value="Genomic_DNA"/>
</dbReference>
<evidence type="ECO:0008006" key="8">
    <source>
        <dbReference type="Google" id="ProtNLM"/>
    </source>
</evidence>
<keyword evidence="1" id="KW-0677">Repeat</keyword>
<dbReference type="GO" id="GO:0008270">
    <property type="term" value="F:zinc ion binding"/>
    <property type="evidence" value="ECO:0007669"/>
    <property type="project" value="UniProtKB-KW"/>
</dbReference>
<organism evidence="5 7">
    <name type="scientific">Adineta steineri</name>
    <dbReference type="NCBI Taxonomy" id="433720"/>
    <lineage>
        <taxon>Eukaryota</taxon>
        <taxon>Metazoa</taxon>
        <taxon>Spiralia</taxon>
        <taxon>Gnathifera</taxon>
        <taxon>Rotifera</taxon>
        <taxon>Eurotatoria</taxon>
        <taxon>Bdelloidea</taxon>
        <taxon>Adinetida</taxon>
        <taxon>Adinetidae</taxon>
        <taxon>Adineta</taxon>
    </lineage>
</organism>
<proteinExistence type="predicted"/>
<dbReference type="Proteomes" id="UP000663844">
    <property type="component" value="Unassembled WGS sequence"/>
</dbReference>